<dbReference type="GeneID" id="116417391"/>
<feature type="compositionally biased region" description="Basic and acidic residues" evidence="3">
    <location>
        <begin position="296"/>
        <end position="310"/>
    </location>
</feature>
<evidence type="ECO:0000313" key="5">
    <source>
        <dbReference type="EnsemblMetazoa" id="XP_031786051"/>
    </source>
</evidence>
<feature type="region of interest" description="Disordered" evidence="3">
    <location>
        <begin position="263"/>
        <end position="372"/>
    </location>
</feature>
<feature type="domain" description="CCHC-type" evidence="4">
    <location>
        <begin position="680"/>
        <end position="694"/>
    </location>
</feature>
<feature type="compositionally biased region" description="Acidic residues" evidence="3">
    <location>
        <begin position="333"/>
        <end position="353"/>
    </location>
</feature>
<dbReference type="PROSITE" id="PS50158">
    <property type="entry name" value="ZF_CCHC"/>
    <property type="match status" value="2"/>
</dbReference>
<evidence type="ECO:0000256" key="1">
    <source>
        <dbReference type="PROSITE-ProRule" id="PRU00047"/>
    </source>
</evidence>
<keyword evidence="1" id="KW-0863">Zinc-finger</keyword>
<feature type="region of interest" description="Disordered" evidence="3">
    <location>
        <begin position="1"/>
        <end position="96"/>
    </location>
</feature>
<keyword evidence="2" id="KW-0175">Coiled coil</keyword>
<feature type="compositionally biased region" description="Basic and acidic residues" evidence="3">
    <location>
        <begin position="33"/>
        <end position="42"/>
    </location>
</feature>
<dbReference type="SMART" id="SM00343">
    <property type="entry name" value="ZnF_C2HC"/>
    <property type="match status" value="2"/>
</dbReference>
<dbReference type="EnsemblMetazoa" id="XM_031930191">
    <property type="protein sequence ID" value="XP_031786051"/>
    <property type="gene ID" value="LOC116417391"/>
</dbReference>
<evidence type="ECO:0000256" key="2">
    <source>
        <dbReference type="SAM" id="Coils"/>
    </source>
</evidence>
<feature type="coiled-coil region" evidence="2">
    <location>
        <begin position="201"/>
        <end position="248"/>
    </location>
</feature>
<keyword evidence="1" id="KW-0479">Metal-binding</keyword>
<evidence type="ECO:0000256" key="3">
    <source>
        <dbReference type="SAM" id="MobiDB-lite"/>
    </source>
</evidence>
<dbReference type="RefSeq" id="XP_031786051.1">
    <property type="nucleotide sequence ID" value="XM_031930191.1"/>
</dbReference>
<feature type="compositionally biased region" description="Basic and acidic residues" evidence="3">
    <location>
        <begin position="593"/>
        <end position="611"/>
    </location>
</feature>
<name>A0A7M7QFW8_NASVI</name>
<dbReference type="InterPro" id="IPR036875">
    <property type="entry name" value="Znf_CCHC_sf"/>
</dbReference>
<dbReference type="Gene3D" id="4.10.60.10">
    <property type="entry name" value="Zinc finger, CCHC-type"/>
    <property type="match status" value="1"/>
</dbReference>
<evidence type="ECO:0000313" key="6">
    <source>
        <dbReference type="Proteomes" id="UP000002358"/>
    </source>
</evidence>
<dbReference type="GO" id="GO:0008270">
    <property type="term" value="F:zinc ion binding"/>
    <property type="evidence" value="ECO:0007669"/>
    <property type="project" value="UniProtKB-KW"/>
</dbReference>
<keyword evidence="1" id="KW-0862">Zinc</keyword>
<dbReference type="InParanoid" id="A0A7M7QFW8"/>
<dbReference type="KEGG" id="nvi:116417391"/>
<dbReference type="InterPro" id="IPR005162">
    <property type="entry name" value="Retrotrans_gag_dom"/>
</dbReference>
<dbReference type="Pfam" id="PF00098">
    <property type="entry name" value="zf-CCHC"/>
    <property type="match status" value="1"/>
</dbReference>
<proteinExistence type="predicted"/>
<organism evidence="5 6">
    <name type="scientific">Nasonia vitripennis</name>
    <name type="common">Parasitic wasp</name>
    <dbReference type="NCBI Taxonomy" id="7425"/>
    <lineage>
        <taxon>Eukaryota</taxon>
        <taxon>Metazoa</taxon>
        <taxon>Ecdysozoa</taxon>
        <taxon>Arthropoda</taxon>
        <taxon>Hexapoda</taxon>
        <taxon>Insecta</taxon>
        <taxon>Pterygota</taxon>
        <taxon>Neoptera</taxon>
        <taxon>Endopterygota</taxon>
        <taxon>Hymenoptera</taxon>
        <taxon>Apocrita</taxon>
        <taxon>Proctotrupomorpha</taxon>
        <taxon>Chalcidoidea</taxon>
        <taxon>Pteromalidae</taxon>
        <taxon>Pteromalinae</taxon>
        <taxon>Nasonia</taxon>
    </lineage>
</organism>
<reference evidence="5" key="1">
    <citation type="submission" date="2021-01" db="UniProtKB">
        <authorList>
            <consortium name="EnsemblMetazoa"/>
        </authorList>
    </citation>
    <scope>IDENTIFICATION</scope>
</reference>
<feature type="region of interest" description="Disordered" evidence="3">
    <location>
        <begin position="593"/>
        <end position="634"/>
    </location>
</feature>
<dbReference type="Pfam" id="PF03732">
    <property type="entry name" value="Retrotrans_gag"/>
    <property type="match status" value="1"/>
</dbReference>
<feature type="domain" description="CCHC-type" evidence="4">
    <location>
        <begin position="662"/>
        <end position="677"/>
    </location>
</feature>
<dbReference type="AlphaFoldDB" id="A0A7M7QFW8"/>
<accession>A0A7M7QFW8</accession>
<dbReference type="InterPro" id="IPR001878">
    <property type="entry name" value="Znf_CCHC"/>
</dbReference>
<feature type="compositionally biased region" description="Basic and acidic residues" evidence="3">
    <location>
        <begin position="620"/>
        <end position="629"/>
    </location>
</feature>
<feature type="compositionally biased region" description="Basic residues" evidence="3">
    <location>
        <begin position="54"/>
        <end position="64"/>
    </location>
</feature>
<dbReference type="Proteomes" id="UP000002358">
    <property type="component" value="Unassembled WGS sequence"/>
</dbReference>
<feature type="compositionally biased region" description="Low complexity" evidence="3">
    <location>
        <begin position="78"/>
        <end position="96"/>
    </location>
</feature>
<evidence type="ECO:0000259" key="4">
    <source>
        <dbReference type="PROSITE" id="PS50158"/>
    </source>
</evidence>
<keyword evidence="6" id="KW-1185">Reference proteome</keyword>
<dbReference type="SMR" id="A0A7M7QFW8"/>
<feature type="compositionally biased region" description="Basic and acidic residues" evidence="3">
    <location>
        <begin position="66"/>
        <end position="77"/>
    </location>
</feature>
<sequence length="703" mass="80606">MNQLTKRPFVVGLGVEPNAKRDSVGGSTVSPRDVLRRVRSSDSESANGDDWHTVSHKRRRRGSRVKLFDGSRKREDSSVSLSSDNESQERSSSLCSSERDSVYTVIPRCERPGYLRLSERTIARTAACATSSTVSDVAEGDVLRGGSGSSIDVSVDSGYASRVSVDRSERDARVRELEECGLTLEDARARVFEEELSVAWREAYEEALLEARAKLRDELATLEHERRLQRVREEAREAAREQVRVEAIEQMRKMEEERIGRKPCLRAPVKTTDSVRPATLDQLRGRPSVFTSDIGDADKELLEPERETVRRRVSWGNSGGRPSMQRSCVSSGEESEEESGQGEKSAEEESEEESERREKSASRKRRRQRGLLSSDSELEVNSSCEFNSANLTSSERRKRSADSLRALEFLKHWELQFSGESDHEEAEEVFDRLYECRVALAVPDRELLAVLPCIFKLQASRWYRAKRKSLRTWEMFCRAFRRRYMVPYCREDLEEDLRKRTQHREEKIAAYIASLQYLASRFRRPPSERDLLRIAYQNLLPEYRRAIGEKCVNSWEELERYGRRWERLKELDSHYAPPLPAEKMRVPGAAYKEEGETQRAAAVERTEHAGPGDELPSIEVEERTSERKRASTSRKRATVWRGLVRPTANAVARGERRGDGTCFTCCKVGHRALNCPEMICWACQQKGHSRRECPARRQLPQTS</sequence>
<protein>
    <recommendedName>
        <fullName evidence="4">CCHC-type domain-containing protein</fullName>
    </recommendedName>
</protein>
<dbReference type="SUPFAM" id="SSF57756">
    <property type="entry name" value="Retrovirus zinc finger-like domains"/>
    <property type="match status" value="1"/>
</dbReference>
<dbReference type="GO" id="GO:0003676">
    <property type="term" value="F:nucleic acid binding"/>
    <property type="evidence" value="ECO:0007669"/>
    <property type="project" value="InterPro"/>
</dbReference>